<proteinExistence type="predicted"/>
<feature type="transmembrane region" description="Helical" evidence="5">
    <location>
        <begin position="7"/>
        <end position="28"/>
    </location>
</feature>
<accession>A0AAP0BK58</accession>
<evidence type="ECO:0000256" key="4">
    <source>
        <dbReference type="ARBA" id="ARBA00023136"/>
    </source>
</evidence>
<dbReference type="AlphaFoldDB" id="A0AAP0BK58"/>
<evidence type="ECO:0000313" key="8">
    <source>
        <dbReference type="Proteomes" id="UP001418222"/>
    </source>
</evidence>
<dbReference type="GO" id="GO:0016020">
    <property type="term" value="C:membrane"/>
    <property type="evidence" value="ECO:0007669"/>
    <property type="project" value="UniProtKB-SubCell"/>
</dbReference>
<dbReference type="InterPro" id="IPR004864">
    <property type="entry name" value="LEA_2"/>
</dbReference>
<dbReference type="InterPro" id="IPR044839">
    <property type="entry name" value="NDR1-like"/>
</dbReference>
<evidence type="ECO:0000256" key="2">
    <source>
        <dbReference type="ARBA" id="ARBA00022692"/>
    </source>
</evidence>
<keyword evidence="4 5" id="KW-0472">Membrane</keyword>
<protein>
    <recommendedName>
        <fullName evidence="6">Late embryogenesis abundant protein LEA-2 subgroup domain-containing protein</fullName>
    </recommendedName>
</protein>
<keyword evidence="2 5" id="KW-0812">Transmembrane</keyword>
<dbReference type="Gene3D" id="2.60.40.1820">
    <property type="match status" value="1"/>
</dbReference>
<dbReference type="EMBL" id="JBBWWQ010000007">
    <property type="protein sequence ID" value="KAK8942446.1"/>
    <property type="molecule type" value="Genomic_DNA"/>
</dbReference>
<gene>
    <name evidence="7" type="ORF">KSP39_PZI009372</name>
</gene>
<evidence type="ECO:0000256" key="1">
    <source>
        <dbReference type="ARBA" id="ARBA00004167"/>
    </source>
</evidence>
<feature type="domain" description="Late embryogenesis abundant protein LEA-2 subgroup" evidence="6">
    <location>
        <begin position="66"/>
        <end position="164"/>
    </location>
</feature>
<comment type="subcellular location">
    <subcellularLocation>
        <location evidence="1">Membrane</location>
        <topology evidence="1">Single-pass membrane protein</topology>
    </subcellularLocation>
</comment>
<reference evidence="7 8" key="1">
    <citation type="journal article" date="2022" name="Nat. Plants">
        <title>Genomes of leafy and leafless Platanthera orchids illuminate the evolution of mycoheterotrophy.</title>
        <authorList>
            <person name="Li M.H."/>
            <person name="Liu K.W."/>
            <person name="Li Z."/>
            <person name="Lu H.C."/>
            <person name="Ye Q.L."/>
            <person name="Zhang D."/>
            <person name="Wang J.Y."/>
            <person name="Li Y.F."/>
            <person name="Zhong Z.M."/>
            <person name="Liu X."/>
            <person name="Yu X."/>
            <person name="Liu D.K."/>
            <person name="Tu X.D."/>
            <person name="Liu B."/>
            <person name="Hao Y."/>
            <person name="Liao X.Y."/>
            <person name="Jiang Y.T."/>
            <person name="Sun W.H."/>
            <person name="Chen J."/>
            <person name="Chen Y.Q."/>
            <person name="Ai Y."/>
            <person name="Zhai J.W."/>
            <person name="Wu S.S."/>
            <person name="Zhou Z."/>
            <person name="Hsiao Y.Y."/>
            <person name="Wu W.L."/>
            <person name="Chen Y.Y."/>
            <person name="Lin Y.F."/>
            <person name="Hsu J.L."/>
            <person name="Li C.Y."/>
            <person name="Wang Z.W."/>
            <person name="Zhao X."/>
            <person name="Zhong W.Y."/>
            <person name="Ma X.K."/>
            <person name="Ma L."/>
            <person name="Huang J."/>
            <person name="Chen G.Z."/>
            <person name="Huang M.Z."/>
            <person name="Huang L."/>
            <person name="Peng D.H."/>
            <person name="Luo Y.B."/>
            <person name="Zou S.Q."/>
            <person name="Chen S.P."/>
            <person name="Lan S."/>
            <person name="Tsai W.C."/>
            <person name="Van de Peer Y."/>
            <person name="Liu Z.J."/>
        </authorList>
    </citation>
    <scope>NUCLEOTIDE SEQUENCE [LARGE SCALE GENOMIC DNA]</scope>
    <source>
        <strain evidence="7">Lor287</strain>
    </source>
</reference>
<comment type="caution">
    <text evidence="7">The sequence shown here is derived from an EMBL/GenBank/DDBJ whole genome shotgun (WGS) entry which is preliminary data.</text>
</comment>
<evidence type="ECO:0000259" key="6">
    <source>
        <dbReference type="Pfam" id="PF03168"/>
    </source>
</evidence>
<keyword evidence="8" id="KW-1185">Reference proteome</keyword>
<dbReference type="PANTHER" id="PTHR31234">
    <property type="entry name" value="LATE EMBRYOGENESIS ABUNDANT (LEA) HYDROXYPROLINE-RICH GLYCOPROTEIN FAMILY"/>
    <property type="match status" value="1"/>
</dbReference>
<evidence type="ECO:0000313" key="7">
    <source>
        <dbReference type="EMBL" id="KAK8942446.1"/>
    </source>
</evidence>
<keyword evidence="3 5" id="KW-1133">Transmembrane helix</keyword>
<dbReference type="PANTHER" id="PTHR31234:SF65">
    <property type="entry name" value="LATE EMBRYOGENESIS ABUNDANT PROTEIN, LEA_2 SUBGROUP"/>
    <property type="match status" value="1"/>
</dbReference>
<dbReference type="Proteomes" id="UP001418222">
    <property type="component" value="Unassembled WGS sequence"/>
</dbReference>
<dbReference type="Pfam" id="PF03168">
    <property type="entry name" value="LEA_2"/>
    <property type="match status" value="1"/>
</dbReference>
<sequence>MKKSLKICRAITAGVLLLVLITFLILYFTVLKPKQPKIVASPIGLDHIAFSLPPNPTLNISIRAAITIENPNYAGFQYRNSSATVFYRRNLIGDAPIEAGVIRARSTKNISTVINVDADKLMADSSFLPDVLRGSLNLTSTAIMEGKVILLGIFKIRATIYSSCDISIFVWEGTKTSICDSKIEL</sequence>
<evidence type="ECO:0000256" key="5">
    <source>
        <dbReference type="SAM" id="Phobius"/>
    </source>
</evidence>
<organism evidence="7 8">
    <name type="scientific">Platanthera zijinensis</name>
    <dbReference type="NCBI Taxonomy" id="2320716"/>
    <lineage>
        <taxon>Eukaryota</taxon>
        <taxon>Viridiplantae</taxon>
        <taxon>Streptophyta</taxon>
        <taxon>Embryophyta</taxon>
        <taxon>Tracheophyta</taxon>
        <taxon>Spermatophyta</taxon>
        <taxon>Magnoliopsida</taxon>
        <taxon>Liliopsida</taxon>
        <taxon>Asparagales</taxon>
        <taxon>Orchidaceae</taxon>
        <taxon>Orchidoideae</taxon>
        <taxon>Orchideae</taxon>
        <taxon>Orchidinae</taxon>
        <taxon>Platanthera</taxon>
    </lineage>
</organism>
<dbReference type="GO" id="GO:0098542">
    <property type="term" value="P:defense response to other organism"/>
    <property type="evidence" value="ECO:0007669"/>
    <property type="project" value="InterPro"/>
</dbReference>
<name>A0AAP0BK58_9ASPA</name>
<evidence type="ECO:0000256" key="3">
    <source>
        <dbReference type="ARBA" id="ARBA00022989"/>
    </source>
</evidence>